<reference evidence="9" key="3">
    <citation type="submission" date="2025-09" db="UniProtKB">
        <authorList>
            <consortium name="Ensembl"/>
        </authorList>
    </citation>
    <scope>IDENTIFICATION</scope>
</reference>
<dbReference type="AlphaFoldDB" id="A0A8C8XBP4"/>
<evidence type="ECO:0000259" key="8">
    <source>
        <dbReference type="PROSITE" id="PS50198"/>
    </source>
</evidence>
<evidence type="ECO:0000256" key="5">
    <source>
        <dbReference type="PROSITE-ProRule" id="PRU00278"/>
    </source>
</evidence>
<dbReference type="InterPro" id="IPR043323">
    <property type="entry name" value="PIN4"/>
</dbReference>
<comment type="similarity">
    <text evidence="2">Belongs to the PpiC/parvulin rotamase family. PIN4 subfamily.</text>
</comment>
<evidence type="ECO:0000256" key="1">
    <source>
        <dbReference type="ARBA" id="ARBA00000971"/>
    </source>
</evidence>
<evidence type="ECO:0000256" key="7">
    <source>
        <dbReference type="SAM" id="MobiDB-lite"/>
    </source>
</evidence>
<organism evidence="9 10">
    <name type="scientific">Panthera leo</name>
    <name type="common">Lion</name>
    <dbReference type="NCBI Taxonomy" id="9689"/>
    <lineage>
        <taxon>Eukaryota</taxon>
        <taxon>Metazoa</taxon>
        <taxon>Chordata</taxon>
        <taxon>Craniata</taxon>
        <taxon>Vertebrata</taxon>
        <taxon>Euteleostomi</taxon>
        <taxon>Mammalia</taxon>
        <taxon>Eutheria</taxon>
        <taxon>Laurasiatheria</taxon>
        <taxon>Carnivora</taxon>
        <taxon>Feliformia</taxon>
        <taxon>Felidae</taxon>
        <taxon>Pantherinae</taxon>
        <taxon>Panthera</taxon>
    </lineage>
</organism>
<name>A0A8C8XBP4_PANLE</name>
<sequence>MKIRGAWVVQSVECPTSAQVTISRFVSSSPTSGSGLMWGAASGSNSSDKKSQGPKDGGNSVKVRHILCEKHGKIMETMENLKSGMRLNEVVTEYSEDKDRQGGDLGWMTRGSMVGTL</sequence>
<reference evidence="9" key="1">
    <citation type="journal article" date="2019" name="bioRxiv">
        <title>Long live the king: chromosome-level assembly of the lion (Panthera leo) using linked-read, Hi-C, and long read data.</title>
        <authorList>
            <person name="Armstrong E.E."/>
            <person name="Taylor R.W."/>
            <person name="Miller D.E."/>
            <person name="Kaelin C."/>
            <person name="Barsh G."/>
            <person name="Hadly E.A."/>
            <person name="Petrov D."/>
        </authorList>
    </citation>
    <scope>NUCLEOTIDE SEQUENCE [LARGE SCALE GENOMIC DNA]</scope>
</reference>
<reference evidence="9" key="2">
    <citation type="submission" date="2025-08" db="UniProtKB">
        <authorList>
            <consortium name="Ensembl"/>
        </authorList>
    </citation>
    <scope>IDENTIFICATION</scope>
</reference>
<dbReference type="InterPro" id="IPR046357">
    <property type="entry name" value="PPIase_dom_sf"/>
</dbReference>
<dbReference type="InterPro" id="IPR000297">
    <property type="entry name" value="PPIase_PpiC"/>
</dbReference>
<feature type="region of interest" description="Disordered" evidence="7">
    <location>
        <begin position="26"/>
        <end position="61"/>
    </location>
</feature>
<evidence type="ECO:0000256" key="6">
    <source>
        <dbReference type="RuleBase" id="RU363014"/>
    </source>
</evidence>
<comment type="catalytic activity">
    <reaction evidence="1 6">
        <text>[protein]-peptidylproline (omega=180) = [protein]-peptidylproline (omega=0)</text>
        <dbReference type="Rhea" id="RHEA:16237"/>
        <dbReference type="Rhea" id="RHEA-COMP:10747"/>
        <dbReference type="Rhea" id="RHEA-COMP:10748"/>
        <dbReference type="ChEBI" id="CHEBI:83833"/>
        <dbReference type="ChEBI" id="CHEBI:83834"/>
        <dbReference type="EC" id="5.2.1.8"/>
    </reaction>
</comment>
<proteinExistence type="inferred from homology"/>
<evidence type="ECO:0000256" key="2">
    <source>
        <dbReference type="ARBA" id="ARBA00010242"/>
    </source>
</evidence>
<dbReference type="Proteomes" id="UP000694399">
    <property type="component" value="Chromosome D2"/>
</dbReference>
<dbReference type="PROSITE" id="PS50198">
    <property type="entry name" value="PPIC_PPIASE_2"/>
    <property type="match status" value="1"/>
</dbReference>
<accession>A0A8C8XBP4</accession>
<dbReference type="GeneTree" id="ENSGT00510000047029"/>
<keyword evidence="4 5" id="KW-0413">Isomerase</keyword>
<evidence type="ECO:0000313" key="9">
    <source>
        <dbReference type="Ensembl" id="ENSPLOP00000015070.1"/>
    </source>
</evidence>
<dbReference type="Ensembl" id="ENSPLOT00000016701.1">
    <property type="protein sequence ID" value="ENSPLOP00000015070.1"/>
    <property type="gene ID" value="ENSPLOG00000011047.1"/>
</dbReference>
<feature type="domain" description="PpiC" evidence="8">
    <location>
        <begin position="58"/>
        <end position="117"/>
    </location>
</feature>
<dbReference type="PANTHER" id="PTHR45995">
    <property type="match status" value="1"/>
</dbReference>
<dbReference type="GO" id="GO:0003677">
    <property type="term" value="F:DNA binding"/>
    <property type="evidence" value="ECO:0007669"/>
    <property type="project" value="InterPro"/>
</dbReference>
<dbReference type="EC" id="5.2.1.8" evidence="6"/>
<keyword evidence="3 5" id="KW-0697">Rotamase</keyword>
<dbReference type="GO" id="GO:0003755">
    <property type="term" value="F:peptidyl-prolyl cis-trans isomerase activity"/>
    <property type="evidence" value="ECO:0007669"/>
    <property type="project" value="UniProtKB-UniRule"/>
</dbReference>
<keyword evidence="10" id="KW-1185">Reference proteome</keyword>
<dbReference type="SUPFAM" id="SSF54534">
    <property type="entry name" value="FKBP-like"/>
    <property type="match status" value="1"/>
</dbReference>
<evidence type="ECO:0000256" key="4">
    <source>
        <dbReference type="ARBA" id="ARBA00023235"/>
    </source>
</evidence>
<evidence type="ECO:0000256" key="3">
    <source>
        <dbReference type="ARBA" id="ARBA00023110"/>
    </source>
</evidence>
<dbReference type="Gene3D" id="3.10.50.40">
    <property type="match status" value="1"/>
</dbReference>
<evidence type="ECO:0000313" key="10">
    <source>
        <dbReference type="Proteomes" id="UP000694399"/>
    </source>
</evidence>
<dbReference type="GO" id="GO:0006364">
    <property type="term" value="P:rRNA processing"/>
    <property type="evidence" value="ECO:0007669"/>
    <property type="project" value="InterPro"/>
</dbReference>
<protein>
    <recommendedName>
        <fullName evidence="6">Peptidyl-prolyl cis-trans isomerase</fullName>
        <ecNumber evidence="6">5.2.1.8</ecNumber>
    </recommendedName>
</protein>
<dbReference type="Pfam" id="PF13616">
    <property type="entry name" value="Rotamase_3"/>
    <property type="match status" value="1"/>
</dbReference>